<feature type="transmembrane region" description="Helical" evidence="6">
    <location>
        <begin position="12"/>
        <end position="39"/>
    </location>
</feature>
<dbReference type="Pfam" id="PF01925">
    <property type="entry name" value="TauE"/>
    <property type="match status" value="1"/>
</dbReference>
<evidence type="ECO:0000256" key="5">
    <source>
        <dbReference type="ARBA" id="ARBA00023136"/>
    </source>
</evidence>
<keyword evidence="8" id="KW-1185">Reference proteome</keyword>
<sequence>MFVLEVLMNLGLGLVLGALGGLFGIGGGLLAIPLMGVVFGMDQQLAQGTALVMVAPNVMLALWRYHQHNHIDIRHALALALPSFCCSILGSLMAISLDAGVMRIIFVLFLLVLAAYSLFQALRPAVSKGNGGFRYPWWPWFLVIGGGSGAMGGLFAVGGSLVATPLLTTLFGASQVIAQGLALSLAVPSTLVALFTYAMHGEVNWRMAIPLAIGGLITISFGVKLAHTLPERMLRMLFSGFLVVSAMVLMLKI</sequence>
<keyword evidence="5 6" id="KW-0472">Membrane</keyword>
<feature type="transmembrane region" description="Helical" evidence="6">
    <location>
        <begin position="75"/>
        <end position="95"/>
    </location>
</feature>
<evidence type="ECO:0000256" key="1">
    <source>
        <dbReference type="ARBA" id="ARBA00004141"/>
    </source>
</evidence>
<protein>
    <recommendedName>
        <fullName evidence="6">Probable membrane transporter protein</fullName>
    </recommendedName>
</protein>
<dbReference type="PANTHER" id="PTHR43701:SF2">
    <property type="entry name" value="MEMBRANE TRANSPORTER PROTEIN YJNA-RELATED"/>
    <property type="match status" value="1"/>
</dbReference>
<comment type="caution">
    <text evidence="7">The sequence shown here is derived from an EMBL/GenBank/DDBJ whole genome shotgun (WGS) entry which is preliminary data.</text>
</comment>
<evidence type="ECO:0000313" key="7">
    <source>
        <dbReference type="EMBL" id="MBB3103640.1"/>
    </source>
</evidence>
<name>A0A839T4H1_AZOMA</name>
<comment type="subcellular location">
    <subcellularLocation>
        <location evidence="6">Cell membrane</location>
        <topology evidence="6">Multi-pass membrane protein</topology>
    </subcellularLocation>
    <subcellularLocation>
        <location evidence="1">Membrane</location>
        <topology evidence="1">Multi-pass membrane protein</topology>
    </subcellularLocation>
</comment>
<evidence type="ECO:0000256" key="3">
    <source>
        <dbReference type="ARBA" id="ARBA00022692"/>
    </source>
</evidence>
<feature type="transmembrane region" description="Helical" evidence="6">
    <location>
        <begin position="233"/>
        <end position="251"/>
    </location>
</feature>
<evidence type="ECO:0000256" key="6">
    <source>
        <dbReference type="RuleBase" id="RU363041"/>
    </source>
</evidence>
<keyword evidence="4 6" id="KW-1133">Transmembrane helix</keyword>
<accession>A0A839T4H1</accession>
<feature type="transmembrane region" description="Helical" evidence="6">
    <location>
        <begin position="176"/>
        <end position="197"/>
    </location>
</feature>
<evidence type="ECO:0000313" key="8">
    <source>
        <dbReference type="Proteomes" id="UP000549250"/>
    </source>
</evidence>
<dbReference type="Proteomes" id="UP000549250">
    <property type="component" value="Unassembled WGS sequence"/>
</dbReference>
<dbReference type="InterPro" id="IPR051598">
    <property type="entry name" value="TSUP/Inactive_protease-like"/>
</dbReference>
<dbReference type="GO" id="GO:0005886">
    <property type="term" value="C:plasma membrane"/>
    <property type="evidence" value="ECO:0007669"/>
    <property type="project" value="UniProtKB-SubCell"/>
</dbReference>
<keyword evidence="6" id="KW-1003">Cell membrane</keyword>
<feature type="transmembrane region" description="Helical" evidence="6">
    <location>
        <begin position="209"/>
        <end position="227"/>
    </location>
</feature>
<dbReference type="PANTHER" id="PTHR43701">
    <property type="entry name" value="MEMBRANE TRANSPORTER PROTEIN MJ0441-RELATED"/>
    <property type="match status" value="1"/>
</dbReference>
<dbReference type="InterPro" id="IPR002781">
    <property type="entry name" value="TM_pro_TauE-like"/>
</dbReference>
<feature type="transmembrane region" description="Helical" evidence="6">
    <location>
        <begin position="101"/>
        <end position="119"/>
    </location>
</feature>
<dbReference type="RefSeq" id="WP_183166564.1">
    <property type="nucleotide sequence ID" value="NZ_JACHXI010000008.1"/>
</dbReference>
<feature type="transmembrane region" description="Helical" evidence="6">
    <location>
        <begin position="45"/>
        <end position="63"/>
    </location>
</feature>
<comment type="similarity">
    <text evidence="2 6">Belongs to the 4-toluene sulfonate uptake permease (TSUP) (TC 2.A.102) family.</text>
</comment>
<evidence type="ECO:0000256" key="2">
    <source>
        <dbReference type="ARBA" id="ARBA00009142"/>
    </source>
</evidence>
<evidence type="ECO:0000256" key="4">
    <source>
        <dbReference type="ARBA" id="ARBA00022989"/>
    </source>
</evidence>
<feature type="transmembrane region" description="Helical" evidence="6">
    <location>
        <begin position="140"/>
        <end position="164"/>
    </location>
</feature>
<keyword evidence="3 6" id="KW-0812">Transmembrane</keyword>
<reference evidence="7 8" key="1">
    <citation type="submission" date="2020-08" db="EMBL/GenBank/DDBJ databases">
        <title>Genomic Encyclopedia of Type Strains, Phase III (KMG-III): the genomes of soil and plant-associated and newly described type strains.</title>
        <authorList>
            <person name="Whitman W."/>
        </authorList>
    </citation>
    <scope>NUCLEOTIDE SEQUENCE [LARGE SCALE GENOMIC DNA]</scope>
    <source>
        <strain evidence="7 8">CECT 4462</strain>
    </source>
</reference>
<organism evidence="7 8">
    <name type="scientific">Azomonas macrocytogenes</name>
    <name type="common">Azotobacter macrocytogenes</name>
    <dbReference type="NCBI Taxonomy" id="69962"/>
    <lineage>
        <taxon>Bacteria</taxon>
        <taxon>Pseudomonadati</taxon>
        <taxon>Pseudomonadota</taxon>
        <taxon>Gammaproteobacteria</taxon>
        <taxon>Pseudomonadales</taxon>
        <taxon>Pseudomonadaceae</taxon>
        <taxon>Azomonas</taxon>
    </lineage>
</organism>
<gene>
    <name evidence="7" type="ORF">FHR87_002036</name>
</gene>
<dbReference type="AlphaFoldDB" id="A0A839T4H1"/>
<proteinExistence type="inferred from homology"/>
<dbReference type="EMBL" id="JACHXI010000008">
    <property type="protein sequence ID" value="MBB3103640.1"/>
    <property type="molecule type" value="Genomic_DNA"/>
</dbReference>